<feature type="compositionally biased region" description="Acidic residues" evidence="1">
    <location>
        <begin position="411"/>
        <end position="424"/>
    </location>
</feature>
<dbReference type="EMBL" id="FNXT01001036">
    <property type="protein sequence ID" value="SZX71198.1"/>
    <property type="molecule type" value="Genomic_DNA"/>
</dbReference>
<reference evidence="2 3" key="1">
    <citation type="submission" date="2016-10" db="EMBL/GenBank/DDBJ databases">
        <authorList>
            <person name="Cai Z."/>
        </authorList>
    </citation>
    <scope>NUCLEOTIDE SEQUENCE [LARGE SCALE GENOMIC DNA]</scope>
</reference>
<evidence type="ECO:0000256" key="1">
    <source>
        <dbReference type="SAM" id="MobiDB-lite"/>
    </source>
</evidence>
<evidence type="ECO:0000313" key="3">
    <source>
        <dbReference type="Proteomes" id="UP000256970"/>
    </source>
</evidence>
<accession>A0A383W0H1</accession>
<protein>
    <submittedName>
        <fullName evidence="2">Uncharacterized protein</fullName>
    </submittedName>
</protein>
<gene>
    <name evidence="2" type="ORF">BQ4739_LOCUS11335</name>
</gene>
<keyword evidence="3" id="KW-1185">Reference proteome</keyword>
<organism evidence="2 3">
    <name type="scientific">Tetradesmus obliquus</name>
    <name type="common">Green alga</name>
    <name type="synonym">Acutodesmus obliquus</name>
    <dbReference type="NCBI Taxonomy" id="3088"/>
    <lineage>
        <taxon>Eukaryota</taxon>
        <taxon>Viridiplantae</taxon>
        <taxon>Chlorophyta</taxon>
        <taxon>core chlorophytes</taxon>
        <taxon>Chlorophyceae</taxon>
        <taxon>CS clade</taxon>
        <taxon>Sphaeropleales</taxon>
        <taxon>Scenedesmaceae</taxon>
        <taxon>Tetradesmus</taxon>
    </lineage>
</organism>
<evidence type="ECO:0000313" key="2">
    <source>
        <dbReference type="EMBL" id="SZX71198.1"/>
    </source>
</evidence>
<sequence length="436" mass="45191">MAALHPTLAEEQQARAAAVLDICIQRHYLAAKDAARLWASSRALQQLVSSRLSSALLLRSVAATAQAAAAGEDMHALRWLLRQPAVTPAMINQCSQQLLAIPGVPLAAAEALVGAGLQVQVTGQQLVAAAYKCFDWLGVWVQAVSAAGVPLEEWAADLPAELRQMCCWRLYGGLTREVIDQLLQDLTPARTADLLAVVFNMAGCGPPGSHLSDAEVMIPRLFLPPTSDAMAQLPAAAVEALLRLAVQVQGRTTNSIMVDYLPITISQLAELPAAAQLPTAVLVELTQWAVQLTGPGRLLLATSLLQLLAGRELTAEQLETLLSLLQGPAAAAAAAASKAYQSWRVPDGRSVMAWLASQPGAAAAAARLGLTAADVRDRAAAALLFGGQQEAAAGTAGGSASSGSGSSDPSDSSDDSDSSSDDSESSDRSLPETSDG</sequence>
<dbReference type="AlphaFoldDB" id="A0A383W0H1"/>
<dbReference type="Proteomes" id="UP000256970">
    <property type="component" value="Unassembled WGS sequence"/>
</dbReference>
<proteinExistence type="predicted"/>
<feature type="compositionally biased region" description="Low complexity" evidence="1">
    <location>
        <begin position="391"/>
        <end position="410"/>
    </location>
</feature>
<feature type="region of interest" description="Disordered" evidence="1">
    <location>
        <begin position="391"/>
        <end position="436"/>
    </location>
</feature>
<name>A0A383W0H1_TETOB</name>